<reference evidence="1" key="1">
    <citation type="submission" date="2024-07" db="EMBL/GenBank/DDBJ databases">
        <title>A survey of Mimosa microsymbionts across Brazilian biomes reveals a high diversity of Paraburkholderia nodulating endemic species, but also that Cupriavidus is common as a symbiont of widespread species.</title>
        <authorList>
            <person name="Rouws L."/>
            <person name="Barauna A."/>
            <person name="Beukes C."/>
            <person name="Rouws J.R.C."/>
            <person name="De Faria S.M."/>
            <person name="Gross E."/>
            <person name="Bueno Dos Reis Junior F."/>
            <person name="Simon M.F."/>
            <person name="Maluk M."/>
            <person name="Odee D.W."/>
            <person name="Kenicer G."/>
            <person name="Young J.P.W."/>
            <person name="Reis V.M."/>
            <person name="Zilli J."/>
            <person name="James E.K."/>
        </authorList>
    </citation>
    <scope>NUCLEOTIDE SEQUENCE</scope>
    <source>
        <strain evidence="1">EG181B</strain>
    </source>
</reference>
<gene>
    <name evidence="1" type="ORF">AB4Y32_15895</name>
</gene>
<keyword evidence="2" id="KW-1185">Reference proteome</keyword>
<organism evidence="1 2">
    <name type="scientific">Paraburkholderia phymatum</name>
    <dbReference type="NCBI Taxonomy" id="148447"/>
    <lineage>
        <taxon>Bacteria</taxon>
        <taxon>Pseudomonadati</taxon>
        <taxon>Pseudomonadota</taxon>
        <taxon>Betaproteobacteria</taxon>
        <taxon>Burkholderiales</taxon>
        <taxon>Burkholderiaceae</taxon>
        <taxon>Paraburkholderia</taxon>
    </lineage>
</organism>
<evidence type="ECO:0000313" key="2">
    <source>
        <dbReference type="Proteomes" id="UP001558850"/>
    </source>
</evidence>
<protein>
    <submittedName>
        <fullName evidence="1">Uncharacterized protein</fullName>
    </submittedName>
</protein>
<dbReference type="Proteomes" id="UP001558850">
    <property type="component" value="Unassembled WGS sequence"/>
</dbReference>
<sequence>MTDRVTTWAGAIPQELDVMRNGKYAMIGIAKLAAAMFGTSTVVNGLSCVPTTPAGLTVNVNPGEIYSLINIDSSPQSSLAADTAHQIMKSGISLDVVNLSCPAPATGGQSINYLVQAAYQDSDTDNVALPYYNASNPTQAWIGPNNSGTAQATTRKGIVVLSAKAGTAATTGSQVTPAADSGYTGLWVVTVANGQSTITAGNIVQATNAPILPSSLLASIQNGNLSYAVATGTANAHVVALTPALTSRVDGMVIRYKAPAANNAALTLNDGIGTVAVVGGAHAALQGGETIQNGDVWVQWNSSIGGGSYIMLDSSGGALQVSPATQSQHAMQLGQATGRLLRVTRYRNNAGTLQSSINGGAYATASSTFTAQTLTTSVYVEVLGGGASGGGAQATTSAQYAAGSGGGGGGGARKYLTSGFNGSTVTVGAGGAAASPGVAGNAGGSSSFGASVSATGGSGGALGVANTGGGGSSGQAGAGIGSGGDSNLQGSPGGPAFYNTGSVSSGAGGASAFGGGGAPFVSGTSSGNSASSPGSGGSGGSSGPSNGTGAASGAGVGGEITVWEYA</sequence>
<name>A0ACC6U0P6_9BURK</name>
<comment type="caution">
    <text evidence="1">The sequence shown here is derived from an EMBL/GenBank/DDBJ whole genome shotgun (WGS) entry which is preliminary data.</text>
</comment>
<evidence type="ECO:0000313" key="1">
    <source>
        <dbReference type="EMBL" id="MEX3933258.1"/>
    </source>
</evidence>
<dbReference type="EMBL" id="JBFRCH010000007">
    <property type="protein sequence ID" value="MEX3933258.1"/>
    <property type="molecule type" value="Genomic_DNA"/>
</dbReference>
<proteinExistence type="predicted"/>
<accession>A0ACC6U0P6</accession>